<organism evidence="1 2">
    <name type="scientific">Eumeta variegata</name>
    <name type="common">Bagworm moth</name>
    <name type="synonym">Eumeta japonica</name>
    <dbReference type="NCBI Taxonomy" id="151549"/>
    <lineage>
        <taxon>Eukaryota</taxon>
        <taxon>Metazoa</taxon>
        <taxon>Ecdysozoa</taxon>
        <taxon>Arthropoda</taxon>
        <taxon>Hexapoda</taxon>
        <taxon>Insecta</taxon>
        <taxon>Pterygota</taxon>
        <taxon>Neoptera</taxon>
        <taxon>Endopterygota</taxon>
        <taxon>Lepidoptera</taxon>
        <taxon>Glossata</taxon>
        <taxon>Ditrysia</taxon>
        <taxon>Tineoidea</taxon>
        <taxon>Psychidae</taxon>
        <taxon>Oiketicinae</taxon>
        <taxon>Eumeta</taxon>
    </lineage>
</organism>
<evidence type="ECO:0000313" key="1">
    <source>
        <dbReference type="EMBL" id="GBP22644.1"/>
    </source>
</evidence>
<dbReference type="EMBL" id="BGZK01000142">
    <property type="protein sequence ID" value="GBP22644.1"/>
    <property type="molecule type" value="Genomic_DNA"/>
</dbReference>
<sequence>MASKLTSDLNAIDSDNILQIVSILHYPKELLSYLVSHDTTLFANCVDSTLAEGTSFLPGVPRHHSLIFIVLSEYVDERSQLIINIAGDNTIHKADKTLFATSGFLEAGVARDGARRPRSTPEPFPVLERKRNVGHAIFNSKEVAVAPTSQRAARHRRSLAASYLLSCPLARGGTAIFFKNHVRCIRASASRPPAPVTLVYRFVLTYLVGLLSDTYIAHFNNAILTFNYSTEMVSTLVCVLPKDNFSEAVPVHHERFGIIANWNTMLSLHRVRPDGTCECRRRVTCAIDDAWRESSRHRMSQETVTGRFTSPSCPAGGG</sequence>
<dbReference type="AlphaFoldDB" id="A0A4C1U9S9"/>
<comment type="caution">
    <text evidence="1">The sequence shown here is derived from an EMBL/GenBank/DDBJ whole genome shotgun (WGS) entry which is preliminary data.</text>
</comment>
<name>A0A4C1U9S9_EUMVA</name>
<protein>
    <submittedName>
        <fullName evidence="1">Uncharacterized protein</fullName>
    </submittedName>
</protein>
<accession>A0A4C1U9S9</accession>
<keyword evidence="2" id="KW-1185">Reference proteome</keyword>
<evidence type="ECO:0000313" key="2">
    <source>
        <dbReference type="Proteomes" id="UP000299102"/>
    </source>
</evidence>
<gene>
    <name evidence="1" type="ORF">EVAR_13924_1</name>
</gene>
<dbReference type="Proteomes" id="UP000299102">
    <property type="component" value="Unassembled WGS sequence"/>
</dbReference>
<proteinExistence type="predicted"/>
<reference evidence="1 2" key="1">
    <citation type="journal article" date="2019" name="Commun. Biol.">
        <title>The bagworm genome reveals a unique fibroin gene that provides high tensile strength.</title>
        <authorList>
            <person name="Kono N."/>
            <person name="Nakamura H."/>
            <person name="Ohtoshi R."/>
            <person name="Tomita M."/>
            <person name="Numata K."/>
            <person name="Arakawa K."/>
        </authorList>
    </citation>
    <scope>NUCLEOTIDE SEQUENCE [LARGE SCALE GENOMIC DNA]</scope>
</reference>